<sequence length="134" mass="15515">MPYSVSYTESVQKAEQAIHAQNFKAAVDIYTALMKRRPSDEHNYSRLMMIFRKLKQPRKELQVINEGIKSVSAAYHSQGQQQFGNNATVKRISNALLKSLGMKDQKGRFVFEPSVVERWKKRKALVLKRMKKAK</sequence>
<name>A0A931E892_9BACT</name>
<gene>
    <name evidence="1" type="ORF">I5907_13210</name>
</gene>
<keyword evidence="2" id="KW-1185">Reference proteome</keyword>
<comment type="caution">
    <text evidence="1">The sequence shown here is derived from an EMBL/GenBank/DDBJ whole genome shotgun (WGS) entry which is preliminary data.</text>
</comment>
<dbReference type="AlphaFoldDB" id="A0A931E892"/>
<proteinExistence type="predicted"/>
<protein>
    <submittedName>
        <fullName evidence="1">Uncharacterized protein</fullName>
    </submittedName>
</protein>
<dbReference type="Proteomes" id="UP000628448">
    <property type="component" value="Unassembled WGS sequence"/>
</dbReference>
<organism evidence="1 2">
    <name type="scientific">Panacibacter microcysteis</name>
    <dbReference type="NCBI Taxonomy" id="2793269"/>
    <lineage>
        <taxon>Bacteria</taxon>
        <taxon>Pseudomonadati</taxon>
        <taxon>Bacteroidota</taxon>
        <taxon>Chitinophagia</taxon>
        <taxon>Chitinophagales</taxon>
        <taxon>Chitinophagaceae</taxon>
        <taxon>Panacibacter</taxon>
    </lineage>
</organism>
<accession>A0A931E892</accession>
<dbReference type="EMBL" id="JADWYR010000002">
    <property type="protein sequence ID" value="MBG9377196.1"/>
    <property type="molecule type" value="Genomic_DNA"/>
</dbReference>
<dbReference type="RefSeq" id="WP_196991295.1">
    <property type="nucleotide sequence ID" value="NZ_JADWYR010000002.1"/>
</dbReference>
<evidence type="ECO:0000313" key="2">
    <source>
        <dbReference type="Proteomes" id="UP000628448"/>
    </source>
</evidence>
<evidence type="ECO:0000313" key="1">
    <source>
        <dbReference type="EMBL" id="MBG9377196.1"/>
    </source>
</evidence>
<reference evidence="1" key="1">
    <citation type="submission" date="2020-11" db="EMBL/GenBank/DDBJ databases">
        <title>Bacterial whole genome sequence for Panacibacter sp. DH6.</title>
        <authorList>
            <person name="Le V."/>
            <person name="Ko S."/>
            <person name="Ahn C.-Y."/>
            <person name="Oh H.-M."/>
        </authorList>
    </citation>
    <scope>NUCLEOTIDE SEQUENCE</scope>
    <source>
        <strain evidence="1">DH6</strain>
    </source>
</reference>